<protein>
    <recommendedName>
        <fullName evidence="3">Toxin-antitoxin system YwqK family antitoxin</fullName>
    </recommendedName>
</protein>
<sequence length="64" mass="7197">MGVYQGEVLEWYPNGQLGRRANYLAGQEAGRQQLWQPDGSLRANYEARDGQQYGLIGSKHCITP</sequence>
<dbReference type="EMBL" id="BAABGQ010000006">
    <property type="protein sequence ID" value="GAA4501317.1"/>
    <property type="molecule type" value="Genomic_DNA"/>
</dbReference>
<gene>
    <name evidence="1" type="ORF">GCM10023172_22960</name>
</gene>
<organism evidence="1 2">
    <name type="scientific">Hymenobacter ginsengisoli</name>
    <dbReference type="NCBI Taxonomy" id="1051626"/>
    <lineage>
        <taxon>Bacteria</taxon>
        <taxon>Pseudomonadati</taxon>
        <taxon>Bacteroidota</taxon>
        <taxon>Cytophagia</taxon>
        <taxon>Cytophagales</taxon>
        <taxon>Hymenobacteraceae</taxon>
        <taxon>Hymenobacter</taxon>
    </lineage>
</organism>
<comment type="caution">
    <text evidence="1">The sequence shown here is derived from an EMBL/GenBank/DDBJ whole genome shotgun (WGS) entry which is preliminary data.</text>
</comment>
<evidence type="ECO:0000313" key="1">
    <source>
        <dbReference type="EMBL" id="GAA4501317.1"/>
    </source>
</evidence>
<accession>A0ABP8QHU8</accession>
<proteinExistence type="predicted"/>
<dbReference type="RefSeq" id="WP_220235712.1">
    <property type="nucleotide sequence ID" value="NZ_BAABGQ010000006.1"/>
</dbReference>
<dbReference type="SUPFAM" id="SSF82185">
    <property type="entry name" value="Histone H3 K4-specific methyltransferase SET7/9 N-terminal domain"/>
    <property type="match status" value="1"/>
</dbReference>
<evidence type="ECO:0008006" key="3">
    <source>
        <dbReference type="Google" id="ProtNLM"/>
    </source>
</evidence>
<dbReference type="Proteomes" id="UP001501243">
    <property type="component" value="Unassembled WGS sequence"/>
</dbReference>
<keyword evidence="2" id="KW-1185">Reference proteome</keyword>
<dbReference type="Gene3D" id="2.20.110.10">
    <property type="entry name" value="Histone H3 K4-specific methyltransferase SET7/9 N-terminal domain"/>
    <property type="match status" value="1"/>
</dbReference>
<evidence type="ECO:0000313" key="2">
    <source>
        <dbReference type="Proteomes" id="UP001501243"/>
    </source>
</evidence>
<reference evidence="2" key="1">
    <citation type="journal article" date="2019" name="Int. J. Syst. Evol. Microbiol.">
        <title>The Global Catalogue of Microorganisms (GCM) 10K type strain sequencing project: providing services to taxonomists for standard genome sequencing and annotation.</title>
        <authorList>
            <consortium name="The Broad Institute Genomics Platform"/>
            <consortium name="The Broad Institute Genome Sequencing Center for Infectious Disease"/>
            <person name="Wu L."/>
            <person name="Ma J."/>
        </authorList>
    </citation>
    <scope>NUCLEOTIDE SEQUENCE [LARGE SCALE GENOMIC DNA]</scope>
    <source>
        <strain evidence="2">JCM 17841</strain>
    </source>
</reference>
<name>A0ABP8QHU8_9BACT</name>